<evidence type="ECO:0000313" key="3">
    <source>
        <dbReference type="EMBL" id="KAK7757651.1"/>
    </source>
</evidence>
<comment type="caution">
    <text evidence="3">The sequence shown here is derived from an EMBL/GenBank/DDBJ whole genome shotgun (WGS) entry which is preliminary data.</text>
</comment>
<evidence type="ECO:0000256" key="1">
    <source>
        <dbReference type="SAM" id="MobiDB-lite"/>
    </source>
</evidence>
<evidence type="ECO:0000256" key="2">
    <source>
        <dbReference type="SAM" id="Phobius"/>
    </source>
</evidence>
<feature type="region of interest" description="Disordered" evidence="1">
    <location>
        <begin position="567"/>
        <end position="591"/>
    </location>
</feature>
<keyword evidence="2" id="KW-1133">Transmembrane helix</keyword>
<reference evidence="3 4" key="1">
    <citation type="submission" date="2024-02" db="EMBL/GenBank/DDBJ databases">
        <title>De novo assembly and annotation of 12 fungi associated with fruit tree decline syndrome in Ontario, Canada.</title>
        <authorList>
            <person name="Sulman M."/>
            <person name="Ellouze W."/>
            <person name="Ilyukhin E."/>
        </authorList>
    </citation>
    <scope>NUCLEOTIDE SEQUENCE [LARGE SCALE GENOMIC DNA]</scope>
    <source>
        <strain evidence="3 4">M11/M66-122</strain>
    </source>
</reference>
<keyword evidence="2" id="KW-0472">Membrane</keyword>
<keyword evidence="4" id="KW-1185">Reference proteome</keyword>
<sequence length="732" mass="82194">MADDDSTCSGNQNSTDCLLKALLGAIGQQNKAKDAEFNWDPLSFGFTAPVGILAALFTFLTVVQMIIASGPGRRRSDKQVIGRWSSKKKTRLNWTEMRFLTIVPTPVLRASSLKQELLILFGHLRPTSAETNITDQSRLHWKKLWTVLLTNLVSLARKCIMFSAEKLHVAASLVRKLDRPNRHLQSLPAYMQSIQVGFVNPAAQPSRAKWLVHLDELNLEKFIFEKSDVEHNAADYLPSDLQAVPAYSEVGCAVALAAASGISSLKTDELSPYPLIIGNNFQLSFREHPLLGSVGVFSRYGRRELLILLAQQVNLLLALCYAEGEVLSRIKGLYVSARQLYADDNPFRRCGCGTAHTTRICSSTGLVHEKHKNLLWLIAAKTPDRLPAIFPSRSVNLRNMLTVYILQAQSWAHTRGALVQDDIQSLFLSNFGPITVWWAHDPITVPHPETREGISYLLASMRIFPANICPPGVFWARREICGAYTEVFQLCLRFLHDAEDFESWWHALLEKQAELYRKAILVQIQQLDRILAAIDQNLLECRRVTIYNTAQAFLTVAEDVATHTLDADRLNTQSPTSKTADPSSSWESPRTRSFRHCVGTLRTLDALLTPREAKSDSNSDPAQVDSEFARQERRLKTHFVPLHWSGPLDPCPARDALLARLKSTVDGYKMVQEGPDGQEEPGKREPRMRTMEEAIDDVIIWRIVLLGLLFLTAPDNSVILDSGLWKHVIPLL</sequence>
<gene>
    <name evidence="3" type="ORF">SLS62_000027</name>
</gene>
<dbReference type="AlphaFoldDB" id="A0AAN9V1S4"/>
<evidence type="ECO:0000313" key="4">
    <source>
        <dbReference type="Proteomes" id="UP001320420"/>
    </source>
</evidence>
<feature type="transmembrane region" description="Helical" evidence="2">
    <location>
        <begin position="46"/>
        <end position="68"/>
    </location>
</feature>
<organism evidence="3 4">
    <name type="scientific">Diatrype stigma</name>
    <dbReference type="NCBI Taxonomy" id="117547"/>
    <lineage>
        <taxon>Eukaryota</taxon>
        <taxon>Fungi</taxon>
        <taxon>Dikarya</taxon>
        <taxon>Ascomycota</taxon>
        <taxon>Pezizomycotina</taxon>
        <taxon>Sordariomycetes</taxon>
        <taxon>Xylariomycetidae</taxon>
        <taxon>Xylariales</taxon>
        <taxon>Diatrypaceae</taxon>
        <taxon>Diatrype</taxon>
    </lineage>
</organism>
<feature type="compositionally biased region" description="Polar residues" evidence="1">
    <location>
        <begin position="570"/>
        <end position="588"/>
    </location>
</feature>
<protein>
    <submittedName>
        <fullName evidence="3">Uncharacterized protein</fullName>
    </submittedName>
</protein>
<dbReference type="Proteomes" id="UP001320420">
    <property type="component" value="Unassembled WGS sequence"/>
</dbReference>
<keyword evidence="2" id="KW-0812">Transmembrane</keyword>
<accession>A0AAN9V1S4</accession>
<proteinExistence type="predicted"/>
<dbReference type="EMBL" id="JAKJXP020000001">
    <property type="protein sequence ID" value="KAK7757651.1"/>
    <property type="molecule type" value="Genomic_DNA"/>
</dbReference>
<name>A0AAN9V1S4_9PEZI</name>